<dbReference type="EMBL" id="JAPDGR010001165">
    <property type="protein sequence ID" value="KAJ2985095.1"/>
    <property type="molecule type" value="Genomic_DNA"/>
</dbReference>
<evidence type="ECO:0000313" key="2">
    <source>
        <dbReference type="Proteomes" id="UP001143856"/>
    </source>
</evidence>
<keyword evidence="2" id="KW-1185">Reference proteome</keyword>
<organism evidence="1 2">
    <name type="scientific">Xylaria curta</name>
    <dbReference type="NCBI Taxonomy" id="42375"/>
    <lineage>
        <taxon>Eukaryota</taxon>
        <taxon>Fungi</taxon>
        <taxon>Dikarya</taxon>
        <taxon>Ascomycota</taxon>
        <taxon>Pezizomycotina</taxon>
        <taxon>Sordariomycetes</taxon>
        <taxon>Xylariomycetidae</taxon>
        <taxon>Xylariales</taxon>
        <taxon>Xylariaceae</taxon>
        <taxon>Xylaria</taxon>
    </lineage>
</organism>
<name>A0ACC1P117_9PEZI</name>
<dbReference type="Proteomes" id="UP001143856">
    <property type="component" value="Unassembled WGS sequence"/>
</dbReference>
<gene>
    <name evidence="1" type="ORF">NUW58_g5718</name>
</gene>
<proteinExistence type="predicted"/>
<evidence type="ECO:0000313" key="1">
    <source>
        <dbReference type="EMBL" id="KAJ2985095.1"/>
    </source>
</evidence>
<sequence>MPGAYPHTRPRSTSPTRSSSNDGGSEDSIKTKTGINRAAGHNSQTAQSRAGERYKPKVSQPADIPPQPATTSQKFMSSSTAAQPNGSGPSVYDPQIFPTPTASSRPNRSCERPIIAPPDPSSEENPRSSTNLLPLEEHQRRTLDRLLRNYSIANESGGENDYTTYSQSQHALHYLTINNGKVVANSKRVYSFNFSDGVNAANTSASYKSFARNSAENINTRFVDDDVLDDWQFKAGSASANEATTASKPRPPSRNRPNRRQTPLSKPTLSTPMPEAPDVLGETNTRTQGFSAGAWSEQIGPQHFEPQSSKSASTSPTRRAPPKKPKSFKMTAGTAAVVDDDESEERQDVRRYSPGPTPGPASMAPDAMDIDTPPADKTEEIPEPVKVNGARKYSTEPYRADWRAGDVNGVASKTAGPPLGTAAAKNDISETKGAQPIVDATKNCSLRHGGSEDSEEFRTTFSEFKNVEPFMDPSPSGLKSFADLRSTLPFESRPSEQIPLDTKPPVGPLEKYAQDFGHYMDKWEIFNDKVLAHFTTRQEKFKLRRSQRGAKWLEDCVPDYITEVDQDLDVQKKHTDACVEHRKRIAEFMEFRDRVRTTRSVAWFAAGTETGGRWPLGETVREDSSHAATHPCAVKTEWHGIANGEFALLAMAACWLELTWPLGVR</sequence>
<comment type="caution">
    <text evidence="1">The sequence shown here is derived from an EMBL/GenBank/DDBJ whole genome shotgun (WGS) entry which is preliminary data.</text>
</comment>
<accession>A0ACC1P117</accession>
<reference evidence="1" key="1">
    <citation type="submission" date="2022-10" db="EMBL/GenBank/DDBJ databases">
        <title>Genome Sequence of Xylaria curta.</title>
        <authorList>
            <person name="Buettner E."/>
        </authorList>
    </citation>
    <scope>NUCLEOTIDE SEQUENCE</scope>
    <source>
        <strain evidence="1">Babe10</strain>
    </source>
</reference>
<protein>
    <submittedName>
        <fullName evidence="1">Uncharacterized protein</fullName>
    </submittedName>
</protein>